<dbReference type="InterPro" id="IPR001645">
    <property type="entry name" value="Folylpolyglutamate_synth"/>
</dbReference>
<evidence type="ECO:0000256" key="18">
    <source>
        <dbReference type="ARBA" id="ARBA00047808"/>
    </source>
</evidence>
<evidence type="ECO:0000256" key="20">
    <source>
        <dbReference type="ARBA" id="ARBA00049161"/>
    </source>
</evidence>
<sequence length="486" mass="51443">MPKSLTSKSLTSKPLKPGSLADWLQYLETLHPVGIDMGLERVSQVATRMGLLTRPIATRVITVAGTNGKGSTLAMMDALARSHGLRTGTYTSPHLLRYNERVTINGQEAEDHQLVEGFAEVEAARLQEPAISLTYFEAGTLCALWCLAKAKLDLALLEVGLGGRLDAVNIIDADVGVVTTIAQDHANFLGTDIDQIGREKAGIFRPLKPAVLGSQSLPVSVADSATAISAPVYSLGVAFSHSLLAGSDQRTARNAGSNLIESGLIETGIVKHDVTEHGPIGGVRESNDTTSASWCWYGLNVDGETISLNGLPDPGLPIDNAATALQALSLGGVLLTTKACCDALQSVRLPGRMQWLGQWCLDVGHNPHAAEYVARRLPMPPPGGRQWALIGMLNDKDADGVIDALLPRITDWVCVTLEGERGRPAAELAERITSRGGSVRYCAASPEEGVSALAESLTLDDRVLATGSFFTVAALLANPLPQARQA</sequence>
<comment type="catalytic activity">
    <reaction evidence="19">
        <text>(6R)-5,10-methylenetetrahydrofolyl-(gamma-L-Glu)(n) + L-glutamate + ATP = (6R)-5,10-methylenetetrahydrofolyl-(gamma-L-Glu)(n+1) + ADP + phosphate + H(+)</text>
        <dbReference type="Rhea" id="RHEA:51912"/>
        <dbReference type="Rhea" id="RHEA-COMP:13257"/>
        <dbReference type="Rhea" id="RHEA-COMP:13258"/>
        <dbReference type="ChEBI" id="CHEBI:15378"/>
        <dbReference type="ChEBI" id="CHEBI:29985"/>
        <dbReference type="ChEBI" id="CHEBI:30616"/>
        <dbReference type="ChEBI" id="CHEBI:43474"/>
        <dbReference type="ChEBI" id="CHEBI:136572"/>
        <dbReference type="ChEBI" id="CHEBI:456216"/>
        <dbReference type="EC" id="6.3.2.17"/>
    </reaction>
</comment>
<dbReference type="Proteomes" id="UP000218677">
    <property type="component" value="Unassembled WGS sequence"/>
</dbReference>
<dbReference type="InterPro" id="IPR004101">
    <property type="entry name" value="Mur_ligase_C"/>
</dbReference>
<name>A0A2A4HL32_9GAMM</name>
<evidence type="ECO:0000256" key="12">
    <source>
        <dbReference type="ARBA" id="ARBA00022842"/>
    </source>
</evidence>
<evidence type="ECO:0000256" key="10">
    <source>
        <dbReference type="ARBA" id="ARBA00022741"/>
    </source>
</evidence>
<dbReference type="EMBL" id="NWUX01000014">
    <property type="protein sequence ID" value="PCF94905.1"/>
    <property type="molecule type" value="Genomic_DNA"/>
</dbReference>
<dbReference type="Pfam" id="PF02875">
    <property type="entry name" value="Mur_ligase_C"/>
    <property type="match status" value="1"/>
</dbReference>
<dbReference type="GO" id="GO:0008841">
    <property type="term" value="F:dihydrofolate synthase activity"/>
    <property type="evidence" value="ECO:0007669"/>
    <property type="project" value="UniProtKB-EC"/>
</dbReference>
<evidence type="ECO:0000256" key="11">
    <source>
        <dbReference type="ARBA" id="ARBA00022840"/>
    </source>
</evidence>
<comment type="catalytic activity">
    <reaction evidence="20">
        <text>7,8-dihydropteroate + L-glutamate + ATP = 7,8-dihydrofolate + ADP + phosphate + H(+)</text>
        <dbReference type="Rhea" id="RHEA:23584"/>
        <dbReference type="ChEBI" id="CHEBI:15378"/>
        <dbReference type="ChEBI" id="CHEBI:17839"/>
        <dbReference type="ChEBI" id="CHEBI:29985"/>
        <dbReference type="ChEBI" id="CHEBI:30616"/>
        <dbReference type="ChEBI" id="CHEBI:43474"/>
        <dbReference type="ChEBI" id="CHEBI:57451"/>
        <dbReference type="ChEBI" id="CHEBI:456216"/>
        <dbReference type="EC" id="6.3.2.12"/>
    </reaction>
</comment>
<evidence type="ECO:0000256" key="5">
    <source>
        <dbReference type="ARBA" id="ARBA00013023"/>
    </source>
</evidence>
<keyword evidence="9" id="KW-0479">Metal-binding</keyword>
<comment type="function">
    <text evidence="1">Functions in two distinct reactions of the de novo folate biosynthetic pathway. Catalyzes the addition of a glutamate residue to dihydropteroate (7,8-dihydropteroate or H2Pte) to form dihydrofolate (7,8-dihydrofolate monoglutamate or H2Pte-Glu). Also catalyzes successive additions of L-glutamate to tetrahydrofolate or 10-formyltetrahydrofolate or 5,10-methylenetetrahydrofolate, leading to folylpolyglutamate derivatives.</text>
</comment>
<dbReference type="AlphaFoldDB" id="A0A2A4HL32"/>
<comment type="catalytic activity">
    <reaction evidence="18">
        <text>10-formyltetrahydrofolyl-(gamma-L-Glu)(n) + L-glutamate + ATP = 10-formyltetrahydrofolyl-(gamma-L-Glu)(n+1) + ADP + phosphate + H(+)</text>
        <dbReference type="Rhea" id="RHEA:51904"/>
        <dbReference type="Rhea" id="RHEA-COMP:13088"/>
        <dbReference type="Rhea" id="RHEA-COMP:14300"/>
        <dbReference type="ChEBI" id="CHEBI:15378"/>
        <dbReference type="ChEBI" id="CHEBI:29985"/>
        <dbReference type="ChEBI" id="CHEBI:30616"/>
        <dbReference type="ChEBI" id="CHEBI:43474"/>
        <dbReference type="ChEBI" id="CHEBI:134413"/>
        <dbReference type="ChEBI" id="CHEBI:456216"/>
        <dbReference type="EC" id="6.3.2.17"/>
    </reaction>
</comment>
<dbReference type="InterPro" id="IPR036565">
    <property type="entry name" value="Mur-like_cat_sf"/>
</dbReference>
<keyword evidence="8" id="KW-0436">Ligase</keyword>
<dbReference type="UniPathway" id="UPA00077">
    <property type="reaction ID" value="UER00157"/>
</dbReference>
<feature type="domain" description="Mur ligase C-terminal" evidence="21">
    <location>
        <begin position="351"/>
        <end position="469"/>
    </location>
</feature>
<evidence type="ECO:0000256" key="9">
    <source>
        <dbReference type="ARBA" id="ARBA00022723"/>
    </source>
</evidence>
<evidence type="ECO:0000256" key="4">
    <source>
        <dbReference type="ARBA" id="ARBA00008276"/>
    </source>
</evidence>
<dbReference type="GO" id="GO:0005524">
    <property type="term" value="F:ATP binding"/>
    <property type="evidence" value="ECO:0007669"/>
    <property type="project" value="UniProtKB-KW"/>
</dbReference>
<keyword evidence="12" id="KW-0460">Magnesium</keyword>
<dbReference type="GO" id="GO:0046872">
    <property type="term" value="F:metal ion binding"/>
    <property type="evidence" value="ECO:0007669"/>
    <property type="project" value="UniProtKB-KW"/>
</dbReference>
<comment type="pathway">
    <text evidence="3">Cofactor biosynthesis; tetrahydrofolylpolyglutamate biosynthesis.</text>
</comment>
<dbReference type="EC" id="6.3.2.17" evidence="6"/>
<feature type="domain" description="Mur ligase central" evidence="22">
    <location>
        <begin position="63"/>
        <end position="209"/>
    </location>
</feature>
<dbReference type="NCBIfam" id="TIGR01499">
    <property type="entry name" value="folC"/>
    <property type="match status" value="1"/>
</dbReference>
<keyword evidence="13" id="KW-0289">Folate biosynthesis</keyword>
<dbReference type="Gene3D" id="3.90.190.20">
    <property type="entry name" value="Mur ligase, C-terminal domain"/>
    <property type="match status" value="1"/>
</dbReference>
<reference evidence="24" key="1">
    <citation type="submission" date="2017-09" db="EMBL/GenBank/DDBJ databases">
        <authorList>
            <person name="Cho G.-S."/>
            <person name="Oguntoyinbo F.A."/>
            <person name="Cnockaert M."/>
            <person name="Kabisch J."/>
            <person name="Neve H."/>
            <person name="Bockelmann W."/>
            <person name="Wenning M."/>
            <person name="Franz C.M."/>
            <person name="Vandamme P."/>
        </authorList>
    </citation>
    <scope>NUCLEOTIDE SEQUENCE [LARGE SCALE GENOMIC DNA]</scope>
    <source>
        <strain evidence="24">MBT G8648</strain>
    </source>
</reference>
<evidence type="ECO:0000256" key="19">
    <source>
        <dbReference type="ARBA" id="ARBA00049035"/>
    </source>
</evidence>
<proteinExistence type="inferred from homology"/>
<dbReference type="PANTHER" id="PTHR11136:SF0">
    <property type="entry name" value="DIHYDROFOLATE SYNTHETASE-RELATED"/>
    <property type="match status" value="1"/>
</dbReference>
<evidence type="ECO:0000256" key="13">
    <source>
        <dbReference type="ARBA" id="ARBA00022909"/>
    </source>
</evidence>
<dbReference type="SUPFAM" id="SSF53623">
    <property type="entry name" value="MurD-like peptide ligases, catalytic domain"/>
    <property type="match status" value="1"/>
</dbReference>
<dbReference type="GO" id="GO:0046656">
    <property type="term" value="P:folic acid biosynthetic process"/>
    <property type="evidence" value="ECO:0007669"/>
    <property type="project" value="UniProtKB-KW"/>
</dbReference>
<evidence type="ECO:0000256" key="1">
    <source>
        <dbReference type="ARBA" id="ARBA00002714"/>
    </source>
</evidence>
<dbReference type="Pfam" id="PF08245">
    <property type="entry name" value="Mur_ligase_M"/>
    <property type="match status" value="1"/>
</dbReference>
<dbReference type="InterPro" id="IPR013221">
    <property type="entry name" value="Mur_ligase_cen"/>
</dbReference>
<protein>
    <recommendedName>
        <fullName evidence="7">Dihydrofolate synthase/folylpolyglutamate synthase</fullName>
        <ecNumber evidence="5">6.3.2.12</ecNumber>
        <ecNumber evidence="6">6.3.2.17</ecNumber>
    </recommendedName>
    <alternativeName>
        <fullName evidence="16">Folylpoly-gamma-glutamate synthetase-dihydrofolate synthetase</fullName>
    </alternativeName>
    <alternativeName>
        <fullName evidence="14">Folylpolyglutamate synthetase</fullName>
    </alternativeName>
    <alternativeName>
        <fullName evidence="15">Tetrahydrofolylpolyglutamate synthase</fullName>
    </alternativeName>
</protein>
<evidence type="ECO:0000256" key="8">
    <source>
        <dbReference type="ARBA" id="ARBA00022598"/>
    </source>
</evidence>
<dbReference type="GO" id="GO:0004326">
    <property type="term" value="F:tetrahydrofolylpolyglutamate synthase activity"/>
    <property type="evidence" value="ECO:0007669"/>
    <property type="project" value="UniProtKB-EC"/>
</dbReference>
<dbReference type="PANTHER" id="PTHR11136">
    <property type="entry name" value="FOLYLPOLYGLUTAMATE SYNTHASE-RELATED"/>
    <property type="match status" value="1"/>
</dbReference>
<evidence type="ECO:0000259" key="22">
    <source>
        <dbReference type="Pfam" id="PF08245"/>
    </source>
</evidence>
<dbReference type="RefSeq" id="WP_096652792.1">
    <property type="nucleotide sequence ID" value="NZ_NWUX01000014.1"/>
</dbReference>
<keyword evidence="10" id="KW-0547">Nucleotide-binding</keyword>
<evidence type="ECO:0000256" key="14">
    <source>
        <dbReference type="ARBA" id="ARBA00030048"/>
    </source>
</evidence>
<evidence type="ECO:0000313" key="24">
    <source>
        <dbReference type="Proteomes" id="UP000218677"/>
    </source>
</evidence>
<dbReference type="OrthoDB" id="9809356at2"/>
<comment type="pathway">
    <text evidence="2">Cofactor biosynthesis; tetrahydrofolate biosynthesis; 7,8-dihydrofolate from 2-amino-4-hydroxy-6-hydroxymethyl-7,8-dihydropteridine diphosphate and 4-aminobenzoate: step 2/2.</text>
</comment>
<dbReference type="GO" id="GO:0005737">
    <property type="term" value="C:cytoplasm"/>
    <property type="evidence" value="ECO:0007669"/>
    <property type="project" value="TreeGrafter"/>
</dbReference>
<gene>
    <name evidence="23" type="ORF">CPA45_14910</name>
</gene>
<organism evidence="23 24">
    <name type="scientific">Vreelandella nigrificans</name>
    <dbReference type="NCBI Taxonomy" id="2042704"/>
    <lineage>
        <taxon>Bacteria</taxon>
        <taxon>Pseudomonadati</taxon>
        <taxon>Pseudomonadota</taxon>
        <taxon>Gammaproteobacteria</taxon>
        <taxon>Oceanospirillales</taxon>
        <taxon>Halomonadaceae</taxon>
        <taxon>Vreelandella</taxon>
    </lineage>
</organism>
<evidence type="ECO:0000256" key="6">
    <source>
        <dbReference type="ARBA" id="ARBA00013025"/>
    </source>
</evidence>
<accession>A0A2A4HL32</accession>
<evidence type="ECO:0000256" key="15">
    <source>
        <dbReference type="ARBA" id="ARBA00030592"/>
    </source>
</evidence>
<evidence type="ECO:0000256" key="16">
    <source>
        <dbReference type="ARBA" id="ARBA00032510"/>
    </source>
</evidence>
<comment type="similarity">
    <text evidence="4">Belongs to the folylpolyglutamate synthase family.</text>
</comment>
<evidence type="ECO:0000256" key="7">
    <source>
        <dbReference type="ARBA" id="ARBA00019357"/>
    </source>
</evidence>
<keyword evidence="24" id="KW-1185">Reference proteome</keyword>
<dbReference type="EC" id="6.3.2.12" evidence="5"/>
<dbReference type="GO" id="GO:0046654">
    <property type="term" value="P:tetrahydrofolate biosynthetic process"/>
    <property type="evidence" value="ECO:0007669"/>
    <property type="project" value="UniProtKB-UniPathway"/>
</dbReference>
<dbReference type="InterPro" id="IPR036615">
    <property type="entry name" value="Mur_ligase_C_dom_sf"/>
</dbReference>
<keyword evidence="11" id="KW-0067">ATP-binding</keyword>
<evidence type="ECO:0000256" key="2">
    <source>
        <dbReference type="ARBA" id="ARBA00004799"/>
    </source>
</evidence>
<evidence type="ECO:0000256" key="3">
    <source>
        <dbReference type="ARBA" id="ARBA00005150"/>
    </source>
</evidence>
<dbReference type="SUPFAM" id="SSF53244">
    <property type="entry name" value="MurD-like peptide ligases, peptide-binding domain"/>
    <property type="match status" value="1"/>
</dbReference>
<dbReference type="Gene3D" id="3.40.1190.10">
    <property type="entry name" value="Mur-like, catalytic domain"/>
    <property type="match status" value="1"/>
</dbReference>
<dbReference type="NCBIfam" id="NF008101">
    <property type="entry name" value="PRK10846.1"/>
    <property type="match status" value="1"/>
</dbReference>
<evidence type="ECO:0000259" key="21">
    <source>
        <dbReference type="Pfam" id="PF02875"/>
    </source>
</evidence>
<evidence type="ECO:0000256" key="17">
    <source>
        <dbReference type="ARBA" id="ARBA00047493"/>
    </source>
</evidence>
<comment type="catalytic activity">
    <reaction evidence="17">
        <text>(6S)-5,6,7,8-tetrahydrofolyl-(gamma-L-Glu)(n) + L-glutamate + ATP = (6S)-5,6,7,8-tetrahydrofolyl-(gamma-L-Glu)(n+1) + ADP + phosphate + H(+)</text>
        <dbReference type="Rhea" id="RHEA:10580"/>
        <dbReference type="Rhea" id="RHEA-COMP:14738"/>
        <dbReference type="Rhea" id="RHEA-COMP:14740"/>
        <dbReference type="ChEBI" id="CHEBI:15378"/>
        <dbReference type="ChEBI" id="CHEBI:29985"/>
        <dbReference type="ChEBI" id="CHEBI:30616"/>
        <dbReference type="ChEBI" id="CHEBI:43474"/>
        <dbReference type="ChEBI" id="CHEBI:141005"/>
        <dbReference type="ChEBI" id="CHEBI:456216"/>
        <dbReference type="EC" id="6.3.2.17"/>
    </reaction>
</comment>
<evidence type="ECO:0000313" key="23">
    <source>
        <dbReference type="EMBL" id="PCF94905.1"/>
    </source>
</evidence>
<comment type="caution">
    <text evidence="23">The sequence shown here is derived from an EMBL/GenBank/DDBJ whole genome shotgun (WGS) entry which is preliminary data.</text>
</comment>